<keyword evidence="3" id="KW-1185">Reference proteome</keyword>
<reference evidence="2 3" key="1">
    <citation type="submission" date="2019-08" db="EMBL/GenBank/DDBJ databases">
        <title>Whole genome sequencing of chitin degrading bacteria Chitinophaga pinensis YS16.</title>
        <authorList>
            <person name="Singh R.P."/>
            <person name="Manchanda G."/>
            <person name="Maurya I.K."/>
            <person name="Joshi N.K."/>
            <person name="Srivastava A.K."/>
        </authorList>
    </citation>
    <scope>NUCLEOTIDE SEQUENCE [LARGE SCALE GENOMIC DNA]</scope>
    <source>
        <strain evidence="2 3">YS-16</strain>
    </source>
</reference>
<name>A0A5C6LUX3_9BACT</name>
<evidence type="ECO:0008006" key="4">
    <source>
        <dbReference type="Google" id="ProtNLM"/>
    </source>
</evidence>
<keyword evidence="1" id="KW-0472">Membrane</keyword>
<sequence length="155" mass="17884">MYFVLLVLHSLLRWLMLGSLCYAVYTAWCGISKRQLFTEKANAIRHWTMTISHIQLVIGMTVYILSPLLRMKISGAQGASFSEYTFFRYVHISLMILAIVLITIGSAKAKRIAGDQEKYKTILKWFLTALVILIIAIPWPFSPLAQRPLLRFFHF</sequence>
<feature type="transmembrane region" description="Helical" evidence="1">
    <location>
        <begin position="121"/>
        <end position="141"/>
    </location>
</feature>
<accession>A0A5C6LUX3</accession>
<dbReference type="EMBL" id="VOHS01000009">
    <property type="protein sequence ID" value="TWW00407.1"/>
    <property type="molecule type" value="Genomic_DNA"/>
</dbReference>
<feature type="transmembrane region" description="Helical" evidence="1">
    <location>
        <begin position="43"/>
        <end position="66"/>
    </location>
</feature>
<dbReference type="AlphaFoldDB" id="A0A5C6LUX3"/>
<gene>
    <name evidence="2" type="ORF">FEF09_12075</name>
</gene>
<keyword evidence="1" id="KW-1133">Transmembrane helix</keyword>
<protein>
    <recommendedName>
        <fullName evidence="4">Cytochrome B</fullName>
    </recommendedName>
</protein>
<dbReference type="OrthoDB" id="329514at2"/>
<dbReference type="Proteomes" id="UP000318815">
    <property type="component" value="Unassembled WGS sequence"/>
</dbReference>
<feature type="transmembrane region" description="Helical" evidence="1">
    <location>
        <begin position="12"/>
        <end position="31"/>
    </location>
</feature>
<organism evidence="2 3">
    <name type="scientific">Chitinophaga pinensis</name>
    <dbReference type="NCBI Taxonomy" id="79329"/>
    <lineage>
        <taxon>Bacteria</taxon>
        <taxon>Pseudomonadati</taxon>
        <taxon>Bacteroidota</taxon>
        <taxon>Chitinophagia</taxon>
        <taxon>Chitinophagales</taxon>
        <taxon>Chitinophagaceae</taxon>
        <taxon>Chitinophaga</taxon>
    </lineage>
</organism>
<feature type="transmembrane region" description="Helical" evidence="1">
    <location>
        <begin position="86"/>
        <end position="109"/>
    </location>
</feature>
<proteinExistence type="predicted"/>
<evidence type="ECO:0000256" key="1">
    <source>
        <dbReference type="SAM" id="Phobius"/>
    </source>
</evidence>
<comment type="caution">
    <text evidence="2">The sequence shown here is derived from an EMBL/GenBank/DDBJ whole genome shotgun (WGS) entry which is preliminary data.</text>
</comment>
<keyword evidence="1" id="KW-0812">Transmembrane</keyword>
<evidence type="ECO:0000313" key="2">
    <source>
        <dbReference type="EMBL" id="TWW00407.1"/>
    </source>
</evidence>
<evidence type="ECO:0000313" key="3">
    <source>
        <dbReference type="Proteomes" id="UP000318815"/>
    </source>
</evidence>